<dbReference type="AlphaFoldDB" id="A0ABD0P4S2"/>
<comment type="caution">
    <text evidence="1">The sequence shown here is derived from an EMBL/GenBank/DDBJ whole genome shotgun (WGS) entry which is preliminary data.</text>
</comment>
<dbReference type="SUPFAM" id="SSF81296">
    <property type="entry name" value="E set domains"/>
    <property type="match status" value="1"/>
</dbReference>
<dbReference type="InterPro" id="IPR014756">
    <property type="entry name" value="Ig_E-set"/>
</dbReference>
<dbReference type="InterPro" id="IPR014752">
    <property type="entry name" value="Arrestin-like_C"/>
</dbReference>
<reference evidence="1 2" key="1">
    <citation type="submission" date="2024-05" db="EMBL/GenBank/DDBJ databases">
        <title>Genome sequencing and assembly of Indian major carp, Cirrhinus mrigala (Hamilton, 1822).</title>
        <authorList>
            <person name="Mohindra V."/>
            <person name="Chowdhury L.M."/>
            <person name="Lal K."/>
            <person name="Jena J.K."/>
        </authorList>
    </citation>
    <scope>NUCLEOTIDE SEQUENCE [LARGE SCALE GENOMIC DNA]</scope>
    <source>
        <strain evidence="1">CM1030</strain>
        <tissue evidence="1">Blood</tissue>
    </source>
</reference>
<gene>
    <name evidence="1" type="ORF">M9458_036358</name>
</gene>
<dbReference type="Proteomes" id="UP001529510">
    <property type="component" value="Unassembled WGS sequence"/>
</dbReference>
<dbReference type="GO" id="GO:0007399">
    <property type="term" value="P:nervous system development"/>
    <property type="evidence" value="ECO:0007669"/>
    <property type="project" value="UniProtKB-ARBA"/>
</dbReference>
<feature type="non-terminal residue" evidence="1">
    <location>
        <position position="53"/>
    </location>
</feature>
<sequence length="53" mass="5704">MTHIEVKSLDVILDNEQREGYCSGGVVSGHVSVILSEATTVKSIKVLLKGYAQ</sequence>
<evidence type="ECO:0000313" key="1">
    <source>
        <dbReference type="EMBL" id="KAL0168136.1"/>
    </source>
</evidence>
<protein>
    <submittedName>
        <fullName evidence="1">Uncharacterized protein</fullName>
    </submittedName>
</protein>
<name>A0ABD0P4S2_CIRMR</name>
<dbReference type="Gene3D" id="2.60.40.640">
    <property type="match status" value="1"/>
</dbReference>
<accession>A0ABD0P4S2</accession>
<proteinExistence type="predicted"/>
<dbReference type="EMBL" id="JAMKFB020000018">
    <property type="protein sequence ID" value="KAL0168136.1"/>
    <property type="molecule type" value="Genomic_DNA"/>
</dbReference>
<organism evidence="1 2">
    <name type="scientific">Cirrhinus mrigala</name>
    <name type="common">Mrigala</name>
    <dbReference type="NCBI Taxonomy" id="683832"/>
    <lineage>
        <taxon>Eukaryota</taxon>
        <taxon>Metazoa</taxon>
        <taxon>Chordata</taxon>
        <taxon>Craniata</taxon>
        <taxon>Vertebrata</taxon>
        <taxon>Euteleostomi</taxon>
        <taxon>Actinopterygii</taxon>
        <taxon>Neopterygii</taxon>
        <taxon>Teleostei</taxon>
        <taxon>Ostariophysi</taxon>
        <taxon>Cypriniformes</taxon>
        <taxon>Cyprinidae</taxon>
        <taxon>Labeoninae</taxon>
        <taxon>Labeonini</taxon>
        <taxon>Cirrhinus</taxon>
    </lineage>
</organism>
<evidence type="ECO:0000313" key="2">
    <source>
        <dbReference type="Proteomes" id="UP001529510"/>
    </source>
</evidence>
<keyword evidence="2" id="KW-1185">Reference proteome</keyword>